<feature type="compositionally biased region" description="Low complexity" evidence="1">
    <location>
        <begin position="26"/>
        <end position="36"/>
    </location>
</feature>
<evidence type="ECO:0000256" key="1">
    <source>
        <dbReference type="SAM" id="MobiDB-lite"/>
    </source>
</evidence>
<feature type="region of interest" description="Disordered" evidence="1">
    <location>
        <begin position="1"/>
        <end position="43"/>
    </location>
</feature>
<protein>
    <submittedName>
        <fullName evidence="2">Uncharacterized protein</fullName>
    </submittedName>
</protein>
<evidence type="ECO:0000313" key="2">
    <source>
        <dbReference type="EMBL" id="MEQ2283083.1"/>
    </source>
</evidence>
<comment type="caution">
    <text evidence="2">The sequence shown here is derived from an EMBL/GenBank/DDBJ whole genome shotgun (WGS) entry which is preliminary data.</text>
</comment>
<dbReference type="EMBL" id="JAHRIP010009790">
    <property type="protein sequence ID" value="MEQ2283083.1"/>
    <property type="molecule type" value="Genomic_DNA"/>
</dbReference>
<name>A0ABV0XNR6_9TELE</name>
<dbReference type="Proteomes" id="UP001469553">
    <property type="component" value="Unassembled WGS sequence"/>
</dbReference>
<sequence>MALSQLPGSAINRPQSEANPVPPPTSSHATTTTQRTMPPSSHHRLSLTGLPKNFLQASIDQLTLDITLLFLLGLVLPGSTSLFPPGGSIISFFGDVPVLVLPPQNHSCENKPLNICEILLRVFLHVGQIHS</sequence>
<proteinExistence type="predicted"/>
<reference evidence="2 3" key="1">
    <citation type="submission" date="2021-06" db="EMBL/GenBank/DDBJ databases">
        <authorList>
            <person name="Palmer J.M."/>
        </authorList>
    </citation>
    <scope>NUCLEOTIDE SEQUENCE [LARGE SCALE GENOMIC DNA]</scope>
    <source>
        <strain evidence="2 3">AS_MEX2019</strain>
        <tissue evidence="2">Muscle</tissue>
    </source>
</reference>
<gene>
    <name evidence="2" type="ORF">AMECASPLE_007558</name>
</gene>
<accession>A0ABV0XNR6</accession>
<keyword evidence="3" id="KW-1185">Reference proteome</keyword>
<evidence type="ECO:0000313" key="3">
    <source>
        <dbReference type="Proteomes" id="UP001469553"/>
    </source>
</evidence>
<organism evidence="2 3">
    <name type="scientific">Ameca splendens</name>
    <dbReference type="NCBI Taxonomy" id="208324"/>
    <lineage>
        <taxon>Eukaryota</taxon>
        <taxon>Metazoa</taxon>
        <taxon>Chordata</taxon>
        <taxon>Craniata</taxon>
        <taxon>Vertebrata</taxon>
        <taxon>Euteleostomi</taxon>
        <taxon>Actinopterygii</taxon>
        <taxon>Neopterygii</taxon>
        <taxon>Teleostei</taxon>
        <taxon>Neoteleostei</taxon>
        <taxon>Acanthomorphata</taxon>
        <taxon>Ovalentaria</taxon>
        <taxon>Atherinomorphae</taxon>
        <taxon>Cyprinodontiformes</taxon>
        <taxon>Goodeidae</taxon>
        <taxon>Ameca</taxon>
    </lineage>
</organism>